<dbReference type="NCBIfam" id="NF001399">
    <property type="entry name" value="PRK00283.1"/>
    <property type="match status" value="1"/>
</dbReference>
<evidence type="ECO:0000256" key="6">
    <source>
        <dbReference type="ARBA" id="ARBA00022618"/>
    </source>
</evidence>
<dbReference type="InterPro" id="IPR023009">
    <property type="entry name" value="Tyrosine_recombinase_XerC/XerD"/>
</dbReference>
<dbReference type="NCBIfam" id="TIGR02225">
    <property type="entry name" value="recomb_XerD"/>
    <property type="match status" value="1"/>
</dbReference>
<dbReference type="PANTHER" id="PTHR30349">
    <property type="entry name" value="PHAGE INTEGRASE-RELATED"/>
    <property type="match status" value="1"/>
</dbReference>
<dbReference type="InterPro" id="IPR050090">
    <property type="entry name" value="Tyrosine_recombinase_XerCD"/>
</dbReference>
<keyword evidence="9 12" id="KW-0238">DNA-binding</keyword>
<dbReference type="Proteomes" id="UP000001683">
    <property type="component" value="Chromosome"/>
</dbReference>
<dbReference type="NCBIfam" id="TIGR02224">
    <property type="entry name" value="recomb_XerC"/>
    <property type="match status" value="1"/>
</dbReference>
<dbReference type="CDD" id="cd00798">
    <property type="entry name" value="INT_XerDC_C"/>
    <property type="match status" value="1"/>
</dbReference>
<keyword evidence="6 12" id="KW-0132">Cell division</keyword>
<dbReference type="InterPro" id="IPR011932">
    <property type="entry name" value="Recomb_XerD"/>
</dbReference>
<reference evidence="15 16" key="1">
    <citation type="submission" date="2008-04" db="EMBL/GenBank/DDBJ databases">
        <title>Complete sequence of chromosome of Natranaerobius thermophilus JW/NM-WN-LF.</title>
        <authorList>
            <consortium name="US DOE Joint Genome Institute"/>
            <person name="Copeland A."/>
            <person name="Lucas S."/>
            <person name="Lapidus A."/>
            <person name="Glavina del Rio T."/>
            <person name="Dalin E."/>
            <person name="Tice H."/>
            <person name="Bruce D."/>
            <person name="Goodwin L."/>
            <person name="Pitluck S."/>
            <person name="Chertkov O."/>
            <person name="Brettin T."/>
            <person name="Detter J.C."/>
            <person name="Han C."/>
            <person name="Kuske C.R."/>
            <person name="Schmutz J."/>
            <person name="Larimer F."/>
            <person name="Land M."/>
            <person name="Hauser L."/>
            <person name="Kyrpides N."/>
            <person name="Lykidis A."/>
            <person name="Mesbah N.M."/>
            <person name="Wiegel J."/>
        </authorList>
    </citation>
    <scope>NUCLEOTIDE SEQUENCE [LARGE SCALE GENOMIC DNA]</scope>
    <source>
        <strain evidence="16">ATCC BAA-1301 / DSM 18059 / JW/NM-WN-LF</strain>
    </source>
</reference>
<organism evidence="15 16">
    <name type="scientific">Natranaerobius thermophilus (strain ATCC BAA-1301 / DSM 18059 / JW/NM-WN-LF)</name>
    <dbReference type="NCBI Taxonomy" id="457570"/>
    <lineage>
        <taxon>Bacteria</taxon>
        <taxon>Bacillati</taxon>
        <taxon>Bacillota</taxon>
        <taxon>Clostridia</taxon>
        <taxon>Natranaerobiales</taxon>
        <taxon>Natranaerobiaceae</taxon>
        <taxon>Natranaerobius</taxon>
    </lineage>
</organism>
<dbReference type="AlphaFoldDB" id="B2A500"/>
<evidence type="ECO:0000256" key="3">
    <source>
        <dbReference type="ARBA" id="ARBA00010450"/>
    </source>
</evidence>
<feature type="domain" description="Tyr recombinase" evidence="13">
    <location>
        <begin position="106"/>
        <end position="289"/>
    </location>
</feature>
<reference evidence="15 16" key="2">
    <citation type="journal article" date="2011" name="J. Bacteriol.">
        <title>Complete genome sequence of the anaerobic, halophilic alkalithermophile Natranaerobius thermophilus JW/NM-WN-LF.</title>
        <authorList>
            <person name="Zhao B."/>
            <person name="Mesbah N.M."/>
            <person name="Dalin E."/>
            <person name="Goodwin L."/>
            <person name="Nolan M."/>
            <person name="Pitluck S."/>
            <person name="Chertkov O."/>
            <person name="Brettin T.S."/>
            <person name="Han J."/>
            <person name="Larimer F.W."/>
            <person name="Land M.L."/>
            <person name="Hauser L."/>
            <person name="Kyrpides N."/>
            <person name="Wiegel J."/>
        </authorList>
    </citation>
    <scope>NUCLEOTIDE SEQUENCE [LARGE SCALE GENOMIC DNA]</scope>
    <source>
        <strain evidence="16">ATCC BAA-1301 / DSM 18059 / JW/NM-WN-LF</strain>
    </source>
</reference>
<dbReference type="RefSeq" id="WP_012448110.1">
    <property type="nucleotide sequence ID" value="NC_010718.1"/>
</dbReference>
<feature type="active site" evidence="12">
    <location>
        <position position="241"/>
    </location>
</feature>
<evidence type="ECO:0000313" key="16">
    <source>
        <dbReference type="Proteomes" id="UP000001683"/>
    </source>
</evidence>
<comment type="similarity">
    <text evidence="3 12">Belongs to the 'phage' integrase family. XerD subfamily.</text>
</comment>
<dbReference type="HOGENOM" id="CLU_027562_9_6_9"/>
<dbReference type="GO" id="GO:0003677">
    <property type="term" value="F:DNA binding"/>
    <property type="evidence" value="ECO:0007669"/>
    <property type="project" value="UniProtKB-UniRule"/>
</dbReference>
<comment type="subcellular location">
    <subcellularLocation>
        <location evidence="1 12">Cytoplasm</location>
    </subcellularLocation>
</comment>
<dbReference type="STRING" id="457570.Nther_1668"/>
<dbReference type="GO" id="GO:0007059">
    <property type="term" value="P:chromosome segregation"/>
    <property type="evidence" value="ECO:0007669"/>
    <property type="project" value="UniProtKB-UniRule"/>
</dbReference>
<dbReference type="InterPro" id="IPR010998">
    <property type="entry name" value="Integrase_recombinase_N"/>
</dbReference>
<keyword evidence="16" id="KW-1185">Reference proteome</keyword>
<dbReference type="eggNOG" id="COG4974">
    <property type="taxonomic scope" value="Bacteria"/>
</dbReference>
<dbReference type="InterPro" id="IPR004107">
    <property type="entry name" value="Integrase_SAM-like_N"/>
</dbReference>
<dbReference type="InterPro" id="IPR044068">
    <property type="entry name" value="CB"/>
</dbReference>
<evidence type="ECO:0000256" key="4">
    <source>
        <dbReference type="ARBA" id="ARBA00015810"/>
    </source>
</evidence>
<feature type="active site" evidence="12">
    <location>
        <position position="244"/>
    </location>
</feature>
<feature type="active site" evidence="12">
    <location>
        <position position="146"/>
    </location>
</feature>
<dbReference type="GO" id="GO:0005737">
    <property type="term" value="C:cytoplasm"/>
    <property type="evidence" value="ECO:0007669"/>
    <property type="project" value="UniProtKB-SubCell"/>
</dbReference>
<evidence type="ECO:0000256" key="7">
    <source>
        <dbReference type="ARBA" id="ARBA00022829"/>
    </source>
</evidence>
<comment type="function">
    <text evidence="12">Site-specific tyrosine recombinase, which acts by catalyzing the cutting and rejoining of the recombining DNA molecules. The XerC-XerD complex is essential to convert dimers of the bacterial chromosome into monomers to permit their segregation at cell division. It also contributes to the segregational stability of plasmids.</text>
</comment>
<protein>
    <recommendedName>
        <fullName evidence="4 12">Tyrosine recombinase XerD</fullName>
    </recommendedName>
</protein>
<evidence type="ECO:0000256" key="8">
    <source>
        <dbReference type="ARBA" id="ARBA00022908"/>
    </source>
</evidence>
<gene>
    <name evidence="12" type="primary">xerD</name>
    <name evidence="15" type="ordered locus">Nther_1668</name>
</gene>
<dbReference type="SUPFAM" id="SSF56349">
    <property type="entry name" value="DNA breaking-rejoining enzymes"/>
    <property type="match status" value="1"/>
</dbReference>
<evidence type="ECO:0000256" key="1">
    <source>
        <dbReference type="ARBA" id="ARBA00004496"/>
    </source>
</evidence>
<name>B2A500_NATTJ</name>
<dbReference type="PROSITE" id="PS51900">
    <property type="entry name" value="CB"/>
    <property type="match status" value="1"/>
</dbReference>
<dbReference type="Gene3D" id="1.10.150.130">
    <property type="match status" value="1"/>
</dbReference>
<keyword evidence="8 12" id="KW-0229">DNA integration</keyword>
<dbReference type="InterPro" id="IPR011010">
    <property type="entry name" value="DNA_brk_join_enz"/>
</dbReference>
<keyword evidence="7 12" id="KW-0159">Chromosome partition</keyword>
<dbReference type="Pfam" id="PF02899">
    <property type="entry name" value="Phage_int_SAM_1"/>
    <property type="match status" value="1"/>
</dbReference>
<dbReference type="InParanoid" id="B2A500"/>
<evidence type="ECO:0000256" key="2">
    <source>
        <dbReference type="ARBA" id="ARBA00006657"/>
    </source>
</evidence>
<dbReference type="OrthoDB" id="9785687at2"/>
<evidence type="ECO:0000256" key="5">
    <source>
        <dbReference type="ARBA" id="ARBA00022490"/>
    </source>
</evidence>
<evidence type="ECO:0000256" key="9">
    <source>
        <dbReference type="ARBA" id="ARBA00023125"/>
    </source>
</evidence>
<feature type="active site" evidence="12">
    <location>
        <position position="170"/>
    </location>
</feature>
<dbReference type="InterPro" id="IPR002104">
    <property type="entry name" value="Integrase_catalytic"/>
</dbReference>
<dbReference type="Pfam" id="PF00589">
    <property type="entry name" value="Phage_integrase"/>
    <property type="match status" value="1"/>
</dbReference>
<feature type="active site" evidence="12">
    <location>
        <position position="267"/>
    </location>
</feature>
<comment type="similarity">
    <text evidence="2">Belongs to the 'phage' integrase family. XerC subfamily.</text>
</comment>
<dbReference type="FunCoup" id="B2A500">
    <property type="interactions" value="307"/>
</dbReference>
<dbReference type="InterPro" id="IPR011931">
    <property type="entry name" value="Recomb_XerC"/>
</dbReference>
<dbReference type="EMBL" id="CP001034">
    <property type="protein sequence ID" value="ACB85242.1"/>
    <property type="molecule type" value="Genomic_DNA"/>
</dbReference>
<dbReference type="GO" id="GO:0006313">
    <property type="term" value="P:DNA transposition"/>
    <property type="evidence" value="ECO:0007669"/>
    <property type="project" value="UniProtKB-UniRule"/>
</dbReference>
<comment type="subunit">
    <text evidence="12">Forms a cyclic heterotetrameric complex composed of two molecules of XerC and two molecules of XerD.</text>
</comment>
<feature type="domain" description="Core-binding (CB)" evidence="14">
    <location>
        <begin position="1"/>
        <end position="85"/>
    </location>
</feature>
<dbReference type="InterPro" id="IPR013762">
    <property type="entry name" value="Integrase-like_cat_sf"/>
</dbReference>
<evidence type="ECO:0000313" key="15">
    <source>
        <dbReference type="EMBL" id="ACB85242.1"/>
    </source>
</evidence>
<dbReference type="PANTHER" id="PTHR30349:SF81">
    <property type="entry name" value="TYROSINE RECOMBINASE XERC"/>
    <property type="match status" value="1"/>
</dbReference>
<accession>B2A500</accession>
<dbReference type="PROSITE" id="PS51898">
    <property type="entry name" value="TYR_RECOMBINASE"/>
    <property type="match status" value="1"/>
</dbReference>
<dbReference type="GO" id="GO:0051301">
    <property type="term" value="P:cell division"/>
    <property type="evidence" value="ECO:0007669"/>
    <property type="project" value="UniProtKB-UniRule"/>
</dbReference>
<evidence type="ECO:0000256" key="11">
    <source>
        <dbReference type="ARBA" id="ARBA00023306"/>
    </source>
</evidence>
<evidence type="ECO:0000256" key="10">
    <source>
        <dbReference type="ARBA" id="ARBA00023172"/>
    </source>
</evidence>
<keyword evidence="5 12" id="KW-0963">Cytoplasm</keyword>
<keyword evidence="11 12" id="KW-0131">Cell cycle</keyword>
<evidence type="ECO:0000256" key="12">
    <source>
        <dbReference type="HAMAP-Rule" id="MF_01807"/>
    </source>
</evidence>
<evidence type="ECO:0000259" key="13">
    <source>
        <dbReference type="PROSITE" id="PS51898"/>
    </source>
</evidence>
<proteinExistence type="inferred from homology"/>
<sequence>MEKTVHEFIYYLNVERGLSENTLNSYLRDLKNFLEFLNQQGVTKWQEVKRTHIMKYLIFMKEKGKASATVTRNIASVRSFFQFLLQEGMISENPSTDLETPKQEKKLPEILSPQEVDKLLNQPDTTDFKGKRDKAMLEVLYATGMRVSELISLNVEHVDSNNGYILCKGKGDKERIVPLGKMAIKSVSDYISKSRPQLRKNLSEPALFLNHHGKRLSRQGFWKILKKYAEKIGIKQKITPHTLRHSFATHLLENGADLRAVQEMLGHSDISTTQIYTHLTKQRLKDVYSKSHPRA</sequence>
<dbReference type="GO" id="GO:0009037">
    <property type="term" value="F:tyrosine-based site-specific recombinase activity"/>
    <property type="evidence" value="ECO:0007669"/>
    <property type="project" value="UniProtKB-UniRule"/>
</dbReference>
<dbReference type="NCBIfam" id="NF040815">
    <property type="entry name" value="recomb_XerA_Arch"/>
    <property type="match status" value="1"/>
</dbReference>
<dbReference type="Gene3D" id="1.10.443.10">
    <property type="entry name" value="Intergrase catalytic core"/>
    <property type="match status" value="1"/>
</dbReference>
<keyword evidence="10 12" id="KW-0233">DNA recombination</keyword>
<dbReference type="HAMAP" id="MF_01808">
    <property type="entry name" value="Recomb_XerC_XerD"/>
    <property type="match status" value="1"/>
</dbReference>
<dbReference type="KEGG" id="nth:Nther_1668"/>
<evidence type="ECO:0000259" key="14">
    <source>
        <dbReference type="PROSITE" id="PS51900"/>
    </source>
</evidence>
<feature type="active site" description="O-(3'-phospho-DNA)-tyrosine intermediate" evidence="12">
    <location>
        <position position="276"/>
    </location>
</feature>
<dbReference type="HAMAP" id="MF_01807">
    <property type="entry name" value="Recomb_XerD"/>
    <property type="match status" value="1"/>
</dbReference>